<dbReference type="SUPFAM" id="SSF49764">
    <property type="entry name" value="HSP20-like chaperones"/>
    <property type="match status" value="1"/>
</dbReference>
<evidence type="ECO:0000259" key="4">
    <source>
        <dbReference type="PROSITE" id="PS01031"/>
    </source>
</evidence>
<name>A0AAD2E925_9LAMI</name>
<feature type="domain" description="SHSP" evidence="4">
    <location>
        <begin position="39"/>
        <end position="153"/>
    </location>
</feature>
<evidence type="ECO:0000256" key="1">
    <source>
        <dbReference type="ARBA" id="ARBA00023016"/>
    </source>
</evidence>
<dbReference type="InterPro" id="IPR031107">
    <property type="entry name" value="Small_HSP"/>
</dbReference>
<organism evidence="5 6">
    <name type="scientific">Fraxinus pennsylvanica</name>
    <dbReference type="NCBI Taxonomy" id="56036"/>
    <lineage>
        <taxon>Eukaryota</taxon>
        <taxon>Viridiplantae</taxon>
        <taxon>Streptophyta</taxon>
        <taxon>Embryophyta</taxon>
        <taxon>Tracheophyta</taxon>
        <taxon>Spermatophyta</taxon>
        <taxon>Magnoliopsida</taxon>
        <taxon>eudicotyledons</taxon>
        <taxon>Gunneridae</taxon>
        <taxon>Pentapetalae</taxon>
        <taxon>asterids</taxon>
        <taxon>lamiids</taxon>
        <taxon>Lamiales</taxon>
        <taxon>Oleaceae</taxon>
        <taxon>Oleeae</taxon>
        <taxon>Fraxinus</taxon>
    </lineage>
</organism>
<dbReference type="InterPro" id="IPR008978">
    <property type="entry name" value="HSP20-like_chaperone"/>
</dbReference>
<protein>
    <recommendedName>
        <fullName evidence="4">SHSP domain-containing protein</fullName>
    </recommendedName>
</protein>
<dbReference type="Gene3D" id="2.60.40.790">
    <property type="match status" value="1"/>
</dbReference>
<accession>A0AAD2E925</accession>
<dbReference type="AlphaFoldDB" id="A0AAD2E925"/>
<gene>
    <name evidence="5" type="ORF">FPE_LOCUS26510</name>
</gene>
<comment type="similarity">
    <text evidence="2 3">Belongs to the small heat shock protein (HSP20) family.</text>
</comment>
<dbReference type="CDD" id="cd06472">
    <property type="entry name" value="ACD_ScHsp26_like"/>
    <property type="match status" value="1"/>
</dbReference>
<dbReference type="PANTHER" id="PTHR11527">
    <property type="entry name" value="HEAT-SHOCK PROTEIN 20 FAMILY MEMBER"/>
    <property type="match status" value="1"/>
</dbReference>
<dbReference type="Proteomes" id="UP000834106">
    <property type="component" value="Chromosome 16"/>
</dbReference>
<evidence type="ECO:0000256" key="2">
    <source>
        <dbReference type="PROSITE-ProRule" id="PRU00285"/>
    </source>
</evidence>
<evidence type="ECO:0000313" key="5">
    <source>
        <dbReference type="EMBL" id="CAI9779080.1"/>
    </source>
</evidence>
<keyword evidence="1" id="KW-0346">Stress response</keyword>
<sequence length="154" mass="17938">MALMPTHGCQRRSHIHDPIYELLDYETLLMPPHAPFHNQTRQLPSPKIEWKETPETYMFRTDLPGFKKEEVEVQVEDCKIVKISGEKKAEKEERHDHWQHVESGRCKFMSTFTLPENCRGDQVKSSMVNGVLTITVPKRDVKHAHHVQTIDING</sequence>
<keyword evidence="6" id="KW-1185">Reference proteome</keyword>
<evidence type="ECO:0000313" key="6">
    <source>
        <dbReference type="Proteomes" id="UP000834106"/>
    </source>
</evidence>
<reference evidence="5" key="1">
    <citation type="submission" date="2023-05" db="EMBL/GenBank/DDBJ databases">
        <authorList>
            <person name="Huff M."/>
        </authorList>
    </citation>
    <scope>NUCLEOTIDE SEQUENCE</scope>
</reference>
<dbReference type="Pfam" id="PF00011">
    <property type="entry name" value="HSP20"/>
    <property type="match status" value="1"/>
</dbReference>
<proteinExistence type="inferred from homology"/>
<dbReference type="EMBL" id="OU503051">
    <property type="protein sequence ID" value="CAI9779080.1"/>
    <property type="molecule type" value="Genomic_DNA"/>
</dbReference>
<dbReference type="InterPro" id="IPR002068">
    <property type="entry name" value="A-crystallin/Hsp20_dom"/>
</dbReference>
<evidence type="ECO:0000256" key="3">
    <source>
        <dbReference type="RuleBase" id="RU003616"/>
    </source>
</evidence>
<dbReference type="PROSITE" id="PS01031">
    <property type="entry name" value="SHSP"/>
    <property type="match status" value="1"/>
</dbReference>